<dbReference type="EMBL" id="BGPR01000011">
    <property type="protein sequence ID" value="GBL77182.1"/>
    <property type="molecule type" value="Genomic_DNA"/>
</dbReference>
<accession>A0A4Y2ABJ7</accession>
<dbReference type="Proteomes" id="UP000499080">
    <property type="component" value="Unassembled WGS sequence"/>
</dbReference>
<evidence type="ECO:0000313" key="2">
    <source>
        <dbReference type="Proteomes" id="UP000499080"/>
    </source>
</evidence>
<protein>
    <submittedName>
        <fullName evidence="1">Uncharacterized protein</fullName>
    </submittedName>
</protein>
<organism evidence="1 2">
    <name type="scientific">Araneus ventricosus</name>
    <name type="common">Orbweaver spider</name>
    <name type="synonym">Epeira ventricosa</name>
    <dbReference type="NCBI Taxonomy" id="182803"/>
    <lineage>
        <taxon>Eukaryota</taxon>
        <taxon>Metazoa</taxon>
        <taxon>Ecdysozoa</taxon>
        <taxon>Arthropoda</taxon>
        <taxon>Chelicerata</taxon>
        <taxon>Arachnida</taxon>
        <taxon>Araneae</taxon>
        <taxon>Araneomorphae</taxon>
        <taxon>Entelegynae</taxon>
        <taxon>Araneoidea</taxon>
        <taxon>Araneidae</taxon>
        <taxon>Araneus</taxon>
    </lineage>
</organism>
<proteinExistence type="predicted"/>
<comment type="caution">
    <text evidence="1">The sequence shown here is derived from an EMBL/GenBank/DDBJ whole genome shotgun (WGS) entry which is preliminary data.</text>
</comment>
<evidence type="ECO:0000313" key="1">
    <source>
        <dbReference type="EMBL" id="GBL77182.1"/>
    </source>
</evidence>
<keyword evidence="2" id="KW-1185">Reference proteome</keyword>
<sequence length="165" mass="18764">MGVIGTPSLQPDFAPSDFHLFGLLKNHLGGRFYRFNATAQQAVLSWLHDLVAGFFYAGFDIRKGNIGGNNMYPLSTISTSNFKRVGAFRMKVIMTDETKRGRGGLVVRSRLLNRRAPASKPDSIEDPPYMRVWRACNMKQMAKRPPADVVWKLREEVSRFKITRK</sequence>
<name>A0A4Y2ABJ7_ARAVE</name>
<dbReference type="AlphaFoldDB" id="A0A4Y2ABJ7"/>
<reference evidence="1 2" key="1">
    <citation type="journal article" date="2019" name="Sci. Rep.">
        <title>Orb-weaving spider Araneus ventricosus genome elucidates the spidroin gene catalogue.</title>
        <authorList>
            <person name="Kono N."/>
            <person name="Nakamura H."/>
            <person name="Ohtoshi R."/>
            <person name="Moran D.A.P."/>
            <person name="Shinohara A."/>
            <person name="Yoshida Y."/>
            <person name="Fujiwara M."/>
            <person name="Mori M."/>
            <person name="Tomita M."/>
            <person name="Arakawa K."/>
        </authorList>
    </citation>
    <scope>NUCLEOTIDE SEQUENCE [LARGE SCALE GENOMIC DNA]</scope>
</reference>
<gene>
    <name evidence="1" type="ORF">AVEN_12803_1</name>
</gene>